<evidence type="ECO:0000256" key="1">
    <source>
        <dbReference type="SAM" id="Phobius"/>
    </source>
</evidence>
<dbReference type="EMBL" id="QNUK01000915">
    <property type="protein sequence ID" value="KAF5888818.1"/>
    <property type="molecule type" value="Genomic_DNA"/>
</dbReference>
<comment type="caution">
    <text evidence="2">The sequence shown here is derived from an EMBL/GenBank/DDBJ whole genome shotgun (WGS) entry which is preliminary data.</text>
</comment>
<organism evidence="2 3">
    <name type="scientific">Clarias magur</name>
    <name type="common">Asian catfish</name>
    <name type="synonym">Macropteronotus magur</name>
    <dbReference type="NCBI Taxonomy" id="1594786"/>
    <lineage>
        <taxon>Eukaryota</taxon>
        <taxon>Metazoa</taxon>
        <taxon>Chordata</taxon>
        <taxon>Craniata</taxon>
        <taxon>Vertebrata</taxon>
        <taxon>Euteleostomi</taxon>
        <taxon>Actinopterygii</taxon>
        <taxon>Neopterygii</taxon>
        <taxon>Teleostei</taxon>
        <taxon>Ostariophysi</taxon>
        <taxon>Siluriformes</taxon>
        <taxon>Clariidae</taxon>
        <taxon>Clarias</taxon>
    </lineage>
</organism>
<proteinExistence type="predicted"/>
<feature type="non-terminal residue" evidence="2">
    <location>
        <position position="152"/>
    </location>
</feature>
<keyword evidence="1" id="KW-0812">Transmembrane</keyword>
<keyword evidence="1" id="KW-1133">Transmembrane helix</keyword>
<evidence type="ECO:0000313" key="2">
    <source>
        <dbReference type="EMBL" id="KAF5888818.1"/>
    </source>
</evidence>
<keyword evidence="3" id="KW-1185">Reference proteome</keyword>
<feature type="transmembrane region" description="Helical" evidence="1">
    <location>
        <begin position="6"/>
        <end position="30"/>
    </location>
</feature>
<accession>A0A8J4T569</accession>
<gene>
    <name evidence="2" type="ORF">DAT39_021481</name>
</gene>
<keyword evidence="1" id="KW-0472">Membrane</keyword>
<feature type="non-terminal residue" evidence="2">
    <location>
        <position position="1"/>
    </location>
</feature>
<dbReference type="Proteomes" id="UP000727407">
    <property type="component" value="Unassembled WGS sequence"/>
</dbReference>
<protein>
    <submittedName>
        <fullName evidence="2">Uncharacterized protein</fullName>
    </submittedName>
</protein>
<dbReference type="AlphaFoldDB" id="A0A8J4T569"/>
<reference evidence="2" key="1">
    <citation type="submission" date="2020-07" db="EMBL/GenBank/DDBJ databases">
        <title>Clarias magur genome sequencing, assembly and annotation.</title>
        <authorList>
            <person name="Kushwaha B."/>
            <person name="Kumar R."/>
            <person name="Das P."/>
            <person name="Joshi C.G."/>
            <person name="Kumar D."/>
            <person name="Nagpure N.S."/>
            <person name="Pandey M."/>
            <person name="Agarwal S."/>
            <person name="Srivastava S."/>
            <person name="Singh M."/>
            <person name="Sahoo L."/>
            <person name="Jayasankar P."/>
            <person name="Meher P.K."/>
            <person name="Koringa P.G."/>
            <person name="Iquebal M.A."/>
            <person name="Das S.P."/>
            <person name="Bit A."/>
            <person name="Patnaik S."/>
            <person name="Patel N."/>
            <person name="Shah T.M."/>
            <person name="Hinsu A."/>
            <person name="Jena J.K."/>
        </authorList>
    </citation>
    <scope>NUCLEOTIDE SEQUENCE</scope>
    <source>
        <strain evidence="2">CIFAMagur01</strain>
        <tissue evidence="2">Testis</tissue>
    </source>
</reference>
<name>A0A8J4T569_CLAMG</name>
<sequence>SDSPAVSFMLTVLFGAVIVILFSVLIFIILKHKGFKSVPPKPFSCEPTCRLPLNLPFGGVSFGHGYYTDSACLLGGTVDNIGAEAEIVDIEEAAHAVKVLGRVKVTDTQLHAGTGSWDYIDMSPVKQLSHKELLEAQSSDPVIGKVWQQLKR</sequence>
<evidence type="ECO:0000313" key="3">
    <source>
        <dbReference type="Proteomes" id="UP000727407"/>
    </source>
</evidence>